<dbReference type="AlphaFoldDB" id="A0A9Q1IZ09"/>
<dbReference type="EMBL" id="JAINUF010000005">
    <property type="protein sequence ID" value="KAJ8358637.1"/>
    <property type="molecule type" value="Genomic_DNA"/>
</dbReference>
<feature type="compositionally biased region" description="Polar residues" evidence="1">
    <location>
        <begin position="1"/>
        <end position="18"/>
    </location>
</feature>
<feature type="region of interest" description="Disordered" evidence="1">
    <location>
        <begin position="47"/>
        <end position="66"/>
    </location>
</feature>
<name>A0A9Q1IZ09_SYNKA</name>
<keyword evidence="3" id="KW-1185">Reference proteome</keyword>
<organism evidence="2 3">
    <name type="scientific">Synaphobranchus kaupii</name>
    <name type="common">Kaup's arrowtooth eel</name>
    <dbReference type="NCBI Taxonomy" id="118154"/>
    <lineage>
        <taxon>Eukaryota</taxon>
        <taxon>Metazoa</taxon>
        <taxon>Chordata</taxon>
        <taxon>Craniata</taxon>
        <taxon>Vertebrata</taxon>
        <taxon>Euteleostomi</taxon>
        <taxon>Actinopterygii</taxon>
        <taxon>Neopterygii</taxon>
        <taxon>Teleostei</taxon>
        <taxon>Anguilliformes</taxon>
        <taxon>Synaphobranchidae</taxon>
        <taxon>Synaphobranchus</taxon>
    </lineage>
</organism>
<sequence>MENASRTTDASPHCSSNRIDGPRGHVSDPEAWRFYLCELDPGWARTRVRPGRPRFPRASRFSPTDR</sequence>
<gene>
    <name evidence="2" type="ORF">SKAU_G00151620</name>
</gene>
<dbReference type="Proteomes" id="UP001152622">
    <property type="component" value="Chromosome 5"/>
</dbReference>
<protein>
    <submittedName>
        <fullName evidence="2">Uncharacterized protein</fullName>
    </submittedName>
</protein>
<comment type="caution">
    <text evidence="2">The sequence shown here is derived from an EMBL/GenBank/DDBJ whole genome shotgun (WGS) entry which is preliminary data.</text>
</comment>
<accession>A0A9Q1IZ09</accession>
<evidence type="ECO:0000313" key="2">
    <source>
        <dbReference type="EMBL" id="KAJ8358637.1"/>
    </source>
</evidence>
<feature type="region of interest" description="Disordered" evidence="1">
    <location>
        <begin position="1"/>
        <end position="25"/>
    </location>
</feature>
<feature type="compositionally biased region" description="Basic residues" evidence="1">
    <location>
        <begin position="47"/>
        <end position="57"/>
    </location>
</feature>
<evidence type="ECO:0000313" key="3">
    <source>
        <dbReference type="Proteomes" id="UP001152622"/>
    </source>
</evidence>
<evidence type="ECO:0000256" key="1">
    <source>
        <dbReference type="SAM" id="MobiDB-lite"/>
    </source>
</evidence>
<proteinExistence type="predicted"/>
<reference evidence="2" key="1">
    <citation type="journal article" date="2023" name="Science">
        <title>Genome structures resolve the early diversification of teleost fishes.</title>
        <authorList>
            <person name="Parey E."/>
            <person name="Louis A."/>
            <person name="Montfort J."/>
            <person name="Bouchez O."/>
            <person name="Roques C."/>
            <person name="Iampietro C."/>
            <person name="Lluch J."/>
            <person name="Castinel A."/>
            <person name="Donnadieu C."/>
            <person name="Desvignes T."/>
            <person name="Floi Bucao C."/>
            <person name="Jouanno E."/>
            <person name="Wen M."/>
            <person name="Mejri S."/>
            <person name="Dirks R."/>
            <person name="Jansen H."/>
            <person name="Henkel C."/>
            <person name="Chen W.J."/>
            <person name="Zahm M."/>
            <person name="Cabau C."/>
            <person name="Klopp C."/>
            <person name="Thompson A.W."/>
            <person name="Robinson-Rechavi M."/>
            <person name="Braasch I."/>
            <person name="Lecointre G."/>
            <person name="Bobe J."/>
            <person name="Postlethwait J.H."/>
            <person name="Berthelot C."/>
            <person name="Roest Crollius H."/>
            <person name="Guiguen Y."/>
        </authorList>
    </citation>
    <scope>NUCLEOTIDE SEQUENCE</scope>
    <source>
        <strain evidence="2">WJC10195</strain>
    </source>
</reference>